<dbReference type="Proteomes" id="UP001348805">
    <property type="component" value="Segment"/>
</dbReference>
<sequence length="143" mass="17268">MIDKYINVDKVISIKIFDKKDVLNESFVCTLIHRKGTVKRRRLKFNGFKVEIECVYYKDDIFEQLFSGKITRTKLNELYMKEYIEDNIENNYIIEDNILYEKPRVEITLINDELVVVHRDSVKELYNYLNNIRLSKHKNIKKV</sequence>
<proteinExistence type="predicted"/>
<protein>
    <submittedName>
        <fullName evidence="1">Uncharacterized protein</fullName>
    </submittedName>
</protein>
<evidence type="ECO:0000313" key="2">
    <source>
        <dbReference type="Proteomes" id="UP001348805"/>
    </source>
</evidence>
<evidence type="ECO:0000313" key="1">
    <source>
        <dbReference type="EMBL" id="WQJ51115.1"/>
    </source>
</evidence>
<dbReference type="EMBL" id="OR769219">
    <property type="protein sequence ID" value="WQJ51115.1"/>
    <property type="molecule type" value="Genomic_DNA"/>
</dbReference>
<keyword evidence="2" id="KW-1185">Reference proteome</keyword>
<name>A0ABZ0YZL7_9CAUD</name>
<organism evidence="1 2">
    <name type="scientific">phage Lak_Megaphage_RVC_AP3_GC26</name>
    <dbReference type="NCBI Taxonomy" id="3109225"/>
    <lineage>
        <taxon>Viruses</taxon>
        <taxon>Duplodnaviria</taxon>
        <taxon>Heunggongvirae</taxon>
        <taxon>Uroviricota</taxon>
        <taxon>Caudoviricetes</taxon>
        <taxon>Caudoviricetes code 15 clade</taxon>
    </lineage>
</organism>
<accession>A0ABZ0YZL7</accession>
<reference evidence="1 2" key="1">
    <citation type="submission" date="2023-11" db="EMBL/GenBank/DDBJ databases">
        <authorList>
            <person name="Cook R."/>
            <person name="Crisci M."/>
            <person name="Pye H."/>
            <person name="Adriaenssens E."/>
            <person name="Santini J."/>
        </authorList>
    </citation>
    <scope>NUCLEOTIDE SEQUENCE [LARGE SCALE GENOMIC DNA]</scope>
    <source>
        <strain evidence="1">Lak_Megaphage_RVC_AP3_GC26</strain>
    </source>
</reference>